<dbReference type="EMBL" id="JABANN010000461">
    <property type="protein sequence ID" value="KAF4658733.1"/>
    <property type="molecule type" value="Genomic_DNA"/>
</dbReference>
<comment type="caution">
    <text evidence="2">The sequence shown here is derived from an EMBL/GenBank/DDBJ whole genome shotgun (WGS) entry which is preliminary data.</text>
</comment>
<evidence type="ECO:0000313" key="2">
    <source>
        <dbReference type="EMBL" id="KAF4658733.1"/>
    </source>
</evidence>
<dbReference type="AlphaFoldDB" id="A0A7J6LHV0"/>
<gene>
    <name evidence="2" type="ORF">FOL46_006858</name>
</gene>
<reference evidence="2 3" key="1">
    <citation type="submission" date="2020-04" db="EMBL/GenBank/DDBJ databases">
        <title>Perkinsus olseni comparative genomics.</title>
        <authorList>
            <person name="Bogema D.R."/>
        </authorList>
    </citation>
    <scope>NUCLEOTIDE SEQUENCE [LARGE SCALE GENOMIC DNA]</scope>
    <source>
        <strain evidence="2">ATCC PRA-31</strain>
    </source>
</reference>
<accession>A0A7J6LHV0</accession>
<protein>
    <submittedName>
        <fullName evidence="2">Uncharacterized protein</fullName>
    </submittedName>
</protein>
<sequence length="121" mass="13459">DFRNTMATWFCGLSLQQPVLHHVEISNGIFIFCDGSAEAFCAARQTIVQKELILTDSAINLHRLRKTSSAKAKLGRLEQLPLKIVEDIIQGLNKQGMQAAGSPQLDECHRPPTPRSSLKVY</sequence>
<dbReference type="Proteomes" id="UP000572268">
    <property type="component" value="Unassembled WGS sequence"/>
</dbReference>
<feature type="region of interest" description="Disordered" evidence="1">
    <location>
        <begin position="95"/>
        <end position="121"/>
    </location>
</feature>
<name>A0A7J6LHV0_PEROL</name>
<evidence type="ECO:0000313" key="3">
    <source>
        <dbReference type="Proteomes" id="UP000572268"/>
    </source>
</evidence>
<feature type="non-terminal residue" evidence="2">
    <location>
        <position position="121"/>
    </location>
</feature>
<organism evidence="2 3">
    <name type="scientific">Perkinsus olseni</name>
    <name type="common">Perkinsus atlanticus</name>
    <dbReference type="NCBI Taxonomy" id="32597"/>
    <lineage>
        <taxon>Eukaryota</taxon>
        <taxon>Sar</taxon>
        <taxon>Alveolata</taxon>
        <taxon>Perkinsozoa</taxon>
        <taxon>Perkinsea</taxon>
        <taxon>Perkinsida</taxon>
        <taxon>Perkinsidae</taxon>
        <taxon>Perkinsus</taxon>
    </lineage>
</organism>
<evidence type="ECO:0000256" key="1">
    <source>
        <dbReference type="SAM" id="MobiDB-lite"/>
    </source>
</evidence>
<proteinExistence type="predicted"/>